<dbReference type="GO" id="GO:0008889">
    <property type="term" value="F:glycerophosphodiester phosphodiesterase activity"/>
    <property type="evidence" value="ECO:0007669"/>
    <property type="project" value="UniProtKB-EC"/>
</dbReference>
<protein>
    <recommendedName>
        <fullName evidence="2">glycerophosphodiester phosphodiesterase</fullName>
        <ecNumber evidence="2">3.1.4.46</ecNumber>
    </recommendedName>
</protein>
<evidence type="ECO:0000256" key="5">
    <source>
        <dbReference type="ARBA" id="ARBA00022801"/>
    </source>
</evidence>
<evidence type="ECO:0000256" key="6">
    <source>
        <dbReference type="ARBA" id="ARBA00047512"/>
    </source>
</evidence>
<evidence type="ECO:0000259" key="7">
    <source>
        <dbReference type="PROSITE" id="PS51704"/>
    </source>
</evidence>
<dbReference type="SUPFAM" id="SSF51695">
    <property type="entry name" value="PLC-like phosphodiesterases"/>
    <property type="match status" value="1"/>
</dbReference>
<evidence type="ECO:0000256" key="2">
    <source>
        <dbReference type="ARBA" id="ARBA00012247"/>
    </source>
</evidence>
<dbReference type="PANTHER" id="PTHR43620">
    <property type="entry name" value="GLYCEROPHOSPHORYL DIESTER PHOSPHODIESTERASE"/>
    <property type="match status" value="1"/>
</dbReference>
<dbReference type="EMBL" id="SDAM02029833">
    <property type="protein sequence ID" value="KAH6754742.1"/>
    <property type="molecule type" value="Genomic_DNA"/>
</dbReference>
<dbReference type="PANTHER" id="PTHR43620:SF7">
    <property type="entry name" value="GLYCEROPHOSPHODIESTER PHOSPHODIESTERASE GDPD5-RELATED"/>
    <property type="match status" value="1"/>
</dbReference>
<dbReference type="Gene3D" id="3.20.20.190">
    <property type="entry name" value="Phosphatidylinositol (PI) phosphodiesterase"/>
    <property type="match status" value="1"/>
</dbReference>
<keyword evidence="9" id="KW-1185">Reference proteome</keyword>
<keyword evidence="3" id="KW-0732">Signal</keyword>
<evidence type="ECO:0000313" key="9">
    <source>
        <dbReference type="Proteomes" id="UP001190926"/>
    </source>
</evidence>
<gene>
    <name evidence="8" type="ORF">C2S53_020647</name>
</gene>
<proteinExistence type="inferred from homology"/>
<keyword evidence="5" id="KW-0378">Hydrolase</keyword>
<dbReference type="InterPro" id="IPR017946">
    <property type="entry name" value="PLC-like_Pdiesterase_TIM-brl"/>
</dbReference>
<name>A0AAD4ILD3_PERFH</name>
<accession>A0AAD4ILD3</accession>
<dbReference type="AlphaFoldDB" id="A0AAD4ILD3"/>
<sequence length="228" mass="24726">MIRSSDSVVLSKFKSSSNYELVYLVDKDVGDILNSTISEIKNFASSVIVSKKSVFPTAMAFLTGETNVVPKLQAFNLSVYVQFFRNEFISQAWDFLSDSYVEINTYFTYMGINGVITDYPATAARFKRNRCLGYKTLPPYMSPVQPGGLLAVMSHQDLPPAKAPNPILTDESVIQPPLPPVRLPSTDTGNGLTASNGQPTLVASLQAITQKRGLPSAHHGSGCGLPST</sequence>
<evidence type="ECO:0000313" key="8">
    <source>
        <dbReference type="EMBL" id="KAH6754742.1"/>
    </source>
</evidence>
<organism evidence="8 9">
    <name type="scientific">Perilla frutescens var. hirtella</name>
    <name type="common">Perilla citriodora</name>
    <name type="synonym">Perilla setoyensis</name>
    <dbReference type="NCBI Taxonomy" id="608512"/>
    <lineage>
        <taxon>Eukaryota</taxon>
        <taxon>Viridiplantae</taxon>
        <taxon>Streptophyta</taxon>
        <taxon>Embryophyta</taxon>
        <taxon>Tracheophyta</taxon>
        <taxon>Spermatophyta</taxon>
        <taxon>Magnoliopsida</taxon>
        <taxon>eudicotyledons</taxon>
        <taxon>Gunneridae</taxon>
        <taxon>Pentapetalae</taxon>
        <taxon>asterids</taxon>
        <taxon>lamiids</taxon>
        <taxon>Lamiales</taxon>
        <taxon>Lamiaceae</taxon>
        <taxon>Nepetoideae</taxon>
        <taxon>Elsholtzieae</taxon>
        <taxon>Perilla</taxon>
    </lineage>
</organism>
<dbReference type="GO" id="GO:0006629">
    <property type="term" value="P:lipid metabolic process"/>
    <property type="evidence" value="ECO:0007669"/>
    <property type="project" value="InterPro"/>
</dbReference>
<dbReference type="Proteomes" id="UP001190926">
    <property type="component" value="Unassembled WGS sequence"/>
</dbReference>
<keyword evidence="4" id="KW-0319">Glycerol metabolism</keyword>
<evidence type="ECO:0000256" key="4">
    <source>
        <dbReference type="ARBA" id="ARBA00022798"/>
    </source>
</evidence>
<comment type="similarity">
    <text evidence="1">Belongs to the glycerophosphoryl diester phosphodiesterase family.</text>
</comment>
<dbReference type="PROSITE" id="PS51704">
    <property type="entry name" value="GP_PDE"/>
    <property type="match status" value="1"/>
</dbReference>
<dbReference type="EC" id="3.1.4.46" evidence="2"/>
<dbReference type="GO" id="GO:0006071">
    <property type="term" value="P:glycerol metabolic process"/>
    <property type="evidence" value="ECO:0007669"/>
    <property type="project" value="UniProtKB-KW"/>
</dbReference>
<evidence type="ECO:0000256" key="1">
    <source>
        <dbReference type="ARBA" id="ARBA00007277"/>
    </source>
</evidence>
<evidence type="ECO:0000256" key="3">
    <source>
        <dbReference type="ARBA" id="ARBA00022729"/>
    </source>
</evidence>
<feature type="domain" description="GP-PDE" evidence="7">
    <location>
        <begin position="1"/>
        <end position="127"/>
    </location>
</feature>
<comment type="caution">
    <text evidence="8">The sequence shown here is derived from an EMBL/GenBank/DDBJ whole genome shotgun (WGS) entry which is preliminary data.</text>
</comment>
<reference evidence="8 9" key="1">
    <citation type="journal article" date="2021" name="Nat. Commun.">
        <title>Incipient diploidization of the medicinal plant Perilla within 10,000 years.</title>
        <authorList>
            <person name="Zhang Y."/>
            <person name="Shen Q."/>
            <person name="Leng L."/>
            <person name="Zhang D."/>
            <person name="Chen S."/>
            <person name="Shi Y."/>
            <person name="Ning Z."/>
            <person name="Chen S."/>
        </authorList>
    </citation>
    <scope>NUCLEOTIDE SEQUENCE [LARGE SCALE GENOMIC DNA]</scope>
    <source>
        <strain evidence="9">cv. PC099</strain>
    </source>
</reference>
<comment type="catalytic activity">
    <reaction evidence="6">
        <text>a sn-glycero-3-phosphodiester + H2O = an alcohol + sn-glycerol 3-phosphate + H(+)</text>
        <dbReference type="Rhea" id="RHEA:12969"/>
        <dbReference type="ChEBI" id="CHEBI:15377"/>
        <dbReference type="ChEBI" id="CHEBI:15378"/>
        <dbReference type="ChEBI" id="CHEBI:30879"/>
        <dbReference type="ChEBI" id="CHEBI:57597"/>
        <dbReference type="ChEBI" id="CHEBI:83408"/>
        <dbReference type="EC" id="3.1.4.46"/>
    </reaction>
</comment>
<dbReference type="InterPro" id="IPR030395">
    <property type="entry name" value="GP_PDE_dom"/>
</dbReference>